<proteinExistence type="predicted"/>
<feature type="transmembrane region" description="Helical" evidence="1">
    <location>
        <begin position="37"/>
        <end position="56"/>
    </location>
</feature>
<dbReference type="AlphaFoldDB" id="A0A930UDT9"/>
<accession>A0A930UDT9</accession>
<dbReference type="GO" id="GO:0016020">
    <property type="term" value="C:membrane"/>
    <property type="evidence" value="ECO:0007669"/>
    <property type="project" value="UniProtKB-SubCell"/>
</dbReference>
<dbReference type="EMBL" id="JADHEI010000009">
    <property type="protein sequence ID" value="MBF2734607.1"/>
    <property type="molecule type" value="Genomic_DNA"/>
</dbReference>
<protein>
    <submittedName>
        <fullName evidence="2">ABC transporter permease</fullName>
    </submittedName>
</protein>
<comment type="caution">
    <text evidence="2">The sequence shown here is derived from an EMBL/GenBank/DDBJ whole genome shotgun (WGS) entry which is preliminary data.</text>
</comment>
<evidence type="ECO:0000256" key="1">
    <source>
        <dbReference type="SAM" id="Phobius"/>
    </source>
</evidence>
<feature type="transmembrane region" description="Helical" evidence="1">
    <location>
        <begin position="202"/>
        <end position="223"/>
    </location>
</feature>
<dbReference type="GO" id="GO:0140359">
    <property type="term" value="F:ABC-type transporter activity"/>
    <property type="evidence" value="ECO:0007669"/>
    <property type="project" value="InterPro"/>
</dbReference>
<dbReference type="Proteomes" id="UP000604381">
    <property type="component" value="Unassembled WGS sequence"/>
</dbReference>
<sequence length="271" mass="30248">MDTPAPAPAAPRGRATVAGMVFTFAHYTFREMVSNRLLVLIVLFAVLGLGLASFLAEVAITEHEQVQLALIAALYRFCAVFLMMIFVVSSIVREFNDKCLELYLAMPVSRAIYFAGKVCGFILCGFVLAAVFAAVMLLYADWRSLVLWCLSLTAELAMVAVFAFFAVLTFNQQITASVFITFFFYMLSRLTDTIQLISEAPILAETLGNNIIEFMLWILRAVLPRLSNYTQTDWLVYGGGWEQLPLILASSVVYSGLISAMAMWDFMRKNI</sequence>
<evidence type="ECO:0000313" key="2">
    <source>
        <dbReference type="EMBL" id="MBF2734607.1"/>
    </source>
</evidence>
<feature type="transmembrane region" description="Helical" evidence="1">
    <location>
        <begin position="68"/>
        <end position="92"/>
    </location>
</feature>
<feature type="transmembrane region" description="Helical" evidence="1">
    <location>
        <begin position="145"/>
        <end position="168"/>
    </location>
</feature>
<keyword evidence="1" id="KW-0472">Membrane</keyword>
<keyword evidence="3" id="KW-1185">Reference proteome</keyword>
<gene>
    <name evidence="2" type="ORF">ISN26_00680</name>
</gene>
<keyword evidence="1" id="KW-1133">Transmembrane helix</keyword>
<reference evidence="2" key="1">
    <citation type="submission" date="2020-10" db="EMBL/GenBank/DDBJ databases">
        <title>An improved Amphimedon queenslandica hologenome assembly reveals how three proteobacterial symbionts can extend the metabolic phenotypic of their marine sponge host.</title>
        <authorList>
            <person name="Degnan B."/>
            <person name="Degnan S."/>
            <person name="Xiang X."/>
        </authorList>
    </citation>
    <scope>NUCLEOTIDE SEQUENCE</scope>
    <source>
        <strain evidence="2">AqS2</strain>
    </source>
</reference>
<feature type="transmembrane region" description="Helical" evidence="1">
    <location>
        <begin position="112"/>
        <end position="138"/>
    </location>
</feature>
<organism evidence="2 3">
    <name type="scientific">Candidatus Amphirhobacter heronislandensis</name>
    <dbReference type="NCBI Taxonomy" id="1732024"/>
    <lineage>
        <taxon>Bacteria</taxon>
        <taxon>Pseudomonadati</taxon>
        <taxon>Pseudomonadota</taxon>
        <taxon>Gammaproteobacteria</taxon>
        <taxon>Candidatus Tethybacterales</taxon>
        <taxon>Candidatus Tethybacteraceae</taxon>
        <taxon>Candidatus Amphirhobacter</taxon>
    </lineage>
</organism>
<feature type="transmembrane region" description="Helical" evidence="1">
    <location>
        <begin position="174"/>
        <end position="190"/>
    </location>
</feature>
<keyword evidence="1" id="KW-0812">Transmembrane</keyword>
<name>A0A930UDT9_9GAMM</name>
<evidence type="ECO:0000313" key="3">
    <source>
        <dbReference type="Proteomes" id="UP000604381"/>
    </source>
</evidence>
<feature type="transmembrane region" description="Helical" evidence="1">
    <location>
        <begin position="243"/>
        <end position="264"/>
    </location>
</feature>